<organism evidence="1 2">
    <name type="scientific">Lactuca virosa</name>
    <dbReference type="NCBI Taxonomy" id="75947"/>
    <lineage>
        <taxon>Eukaryota</taxon>
        <taxon>Viridiplantae</taxon>
        <taxon>Streptophyta</taxon>
        <taxon>Embryophyta</taxon>
        <taxon>Tracheophyta</taxon>
        <taxon>Spermatophyta</taxon>
        <taxon>Magnoliopsida</taxon>
        <taxon>eudicotyledons</taxon>
        <taxon>Gunneridae</taxon>
        <taxon>Pentapetalae</taxon>
        <taxon>asterids</taxon>
        <taxon>campanulids</taxon>
        <taxon>Asterales</taxon>
        <taxon>Asteraceae</taxon>
        <taxon>Cichorioideae</taxon>
        <taxon>Cichorieae</taxon>
        <taxon>Lactucinae</taxon>
        <taxon>Lactuca</taxon>
    </lineage>
</organism>
<evidence type="ECO:0000313" key="2">
    <source>
        <dbReference type="Proteomes" id="UP001157418"/>
    </source>
</evidence>
<accession>A0AAU9ML14</accession>
<reference evidence="1 2" key="1">
    <citation type="submission" date="2022-01" db="EMBL/GenBank/DDBJ databases">
        <authorList>
            <person name="Xiong W."/>
            <person name="Schranz E."/>
        </authorList>
    </citation>
    <scope>NUCLEOTIDE SEQUENCE [LARGE SCALE GENOMIC DNA]</scope>
</reference>
<name>A0AAU9ML14_9ASTR</name>
<keyword evidence="2" id="KW-1185">Reference proteome</keyword>
<sequence>MLWATRSSLWDVGGRRREVEPELWSYEGQVEPAAVGFRCGYPPPPVVMVVAIWVVTAIITRHQVGDRAYLASGGVFVCVCFTCKGCEIVPWPEIRGKPRCRHAPP</sequence>
<comment type="caution">
    <text evidence="1">The sequence shown here is derived from an EMBL/GenBank/DDBJ whole genome shotgun (WGS) entry which is preliminary data.</text>
</comment>
<proteinExistence type="predicted"/>
<dbReference type="EMBL" id="CAKMRJ010002223">
    <property type="protein sequence ID" value="CAH1427272.1"/>
    <property type="molecule type" value="Genomic_DNA"/>
</dbReference>
<dbReference type="AlphaFoldDB" id="A0AAU9ML14"/>
<gene>
    <name evidence="1" type="ORF">LVIROSA_LOCUS14297</name>
</gene>
<protein>
    <submittedName>
        <fullName evidence="1">Uncharacterized protein</fullName>
    </submittedName>
</protein>
<evidence type="ECO:0000313" key="1">
    <source>
        <dbReference type="EMBL" id="CAH1427272.1"/>
    </source>
</evidence>
<dbReference type="Proteomes" id="UP001157418">
    <property type="component" value="Unassembled WGS sequence"/>
</dbReference>